<protein>
    <submittedName>
        <fullName evidence="1">Uncharacterized protein</fullName>
    </submittedName>
</protein>
<evidence type="ECO:0000313" key="1">
    <source>
        <dbReference type="EMBL" id="CAF5168482.1"/>
    </source>
</evidence>
<evidence type="ECO:0000313" key="2">
    <source>
        <dbReference type="Proteomes" id="UP000681967"/>
    </source>
</evidence>
<feature type="non-terminal residue" evidence="1">
    <location>
        <position position="84"/>
    </location>
</feature>
<proteinExistence type="predicted"/>
<gene>
    <name evidence="1" type="ORF">BYL167_LOCUS76640</name>
</gene>
<dbReference type="EMBL" id="CAJOBH010276892">
    <property type="protein sequence ID" value="CAF5168482.1"/>
    <property type="molecule type" value="Genomic_DNA"/>
</dbReference>
<sequence>MDNLTTIFSHDQTIAALKSLLSDQLKDQMIQGITVDTIIELVYMVLQNQFCVSNNKLYQQLKGGASGLPLTMLLAYINMFYGQH</sequence>
<dbReference type="AlphaFoldDB" id="A0A8S3GLG8"/>
<accession>A0A8S3GLG8</accession>
<dbReference type="Proteomes" id="UP000681967">
    <property type="component" value="Unassembled WGS sequence"/>
</dbReference>
<comment type="caution">
    <text evidence="1">The sequence shown here is derived from an EMBL/GenBank/DDBJ whole genome shotgun (WGS) entry which is preliminary data.</text>
</comment>
<name>A0A8S3GLG8_9BILA</name>
<reference evidence="1" key="1">
    <citation type="submission" date="2021-02" db="EMBL/GenBank/DDBJ databases">
        <authorList>
            <person name="Nowell W R."/>
        </authorList>
    </citation>
    <scope>NUCLEOTIDE SEQUENCE</scope>
</reference>
<organism evidence="1 2">
    <name type="scientific">Rotaria magnacalcarata</name>
    <dbReference type="NCBI Taxonomy" id="392030"/>
    <lineage>
        <taxon>Eukaryota</taxon>
        <taxon>Metazoa</taxon>
        <taxon>Spiralia</taxon>
        <taxon>Gnathifera</taxon>
        <taxon>Rotifera</taxon>
        <taxon>Eurotatoria</taxon>
        <taxon>Bdelloidea</taxon>
        <taxon>Philodinida</taxon>
        <taxon>Philodinidae</taxon>
        <taxon>Rotaria</taxon>
    </lineage>
</organism>